<keyword evidence="3" id="KW-1185">Reference proteome</keyword>
<dbReference type="Pfam" id="PF02515">
    <property type="entry name" value="CoA_transf_3"/>
    <property type="match status" value="1"/>
</dbReference>
<accession>A0ABW0F336</accession>
<dbReference type="Gene3D" id="3.30.1540.10">
    <property type="entry name" value="formyl-coa transferase, domain 3"/>
    <property type="match status" value="1"/>
</dbReference>
<dbReference type="Gene3D" id="3.40.50.10540">
    <property type="entry name" value="Crotonobetainyl-coa:carnitine coa-transferase, domain 1"/>
    <property type="match status" value="1"/>
</dbReference>
<dbReference type="EMBL" id="JBHSLI010000004">
    <property type="protein sequence ID" value="MFC5293557.1"/>
    <property type="molecule type" value="Genomic_DNA"/>
</dbReference>
<dbReference type="PANTHER" id="PTHR48207:SF3">
    <property type="entry name" value="SUCCINATE--HYDROXYMETHYLGLUTARATE COA-TRANSFERASE"/>
    <property type="match status" value="1"/>
</dbReference>
<keyword evidence="1 2" id="KW-0808">Transferase</keyword>
<reference evidence="3" key="1">
    <citation type="journal article" date="2019" name="Int. J. Syst. Evol. Microbiol.">
        <title>The Global Catalogue of Microorganisms (GCM) 10K type strain sequencing project: providing services to taxonomists for standard genome sequencing and annotation.</title>
        <authorList>
            <consortium name="The Broad Institute Genomics Platform"/>
            <consortium name="The Broad Institute Genome Sequencing Center for Infectious Disease"/>
            <person name="Wu L."/>
            <person name="Ma J."/>
        </authorList>
    </citation>
    <scope>NUCLEOTIDE SEQUENCE [LARGE SCALE GENOMIC DNA]</scope>
    <source>
        <strain evidence="3">CGMCC 1.15643</strain>
    </source>
</reference>
<evidence type="ECO:0000313" key="3">
    <source>
        <dbReference type="Proteomes" id="UP001595976"/>
    </source>
</evidence>
<evidence type="ECO:0000256" key="1">
    <source>
        <dbReference type="ARBA" id="ARBA00022679"/>
    </source>
</evidence>
<protein>
    <submittedName>
        <fullName evidence="2">CaiB/BaiF CoA transferase family protein</fullName>
    </submittedName>
</protein>
<evidence type="ECO:0000313" key="2">
    <source>
        <dbReference type="EMBL" id="MFC5293557.1"/>
    </source>
</evidence>
<dbReference type="InterPro" id="IPR003673">
    <property type="entry name" value="CoA-Trfase_fam_III"/>
</dbReference>
<organism evidence="2 3">
    <name type="scientific">Bosea minatitlanensis</name>
    <dbReference type="NCBI Taxonomy" id="128782"/>
    <lineage>
        <taxon>Bacteria</taxon>
        <taxon>Pseudomonadati</taxon>
        <taxon>Pseudomonadota</taxon>
        <taxon>Alphaproteobacteria</taxon>
        <taxon>Hyphomicrobiales</taxon>
        <taxon>Boseaceae</taxon>
        <taxon>Bosea</taxon>
    </lineage>
</organism>
<gene>
    <name evidence="2" type="ORF">ACFPK2_11210</name>
</gene>
<dbReference type="SUPFAM" id="SSF89796">
    <property type="entry name" value="CoA-transferase family III (CaiB/BaiF)"/>
    <property type="match status" value="1"/>
</dbReference>
<dbReference type="PANTHER" id="PTHR48207">
    <property type="entry name" value="SUCCINATE--HYDROXYMETHYLGLUTARATE COA-TRANSFERASE"/>
    <property type="match status" value="1"/>
</dbReference>
<comment type="caution">
    <text evidence="2">The sequence shown here is derived from an EMBL/GenBank/DDBJ whole genome shotgun (WGS) entry which is preliminary data.</text>
</comment>
<dbReference type="InterPro" id="IPR050483">
    <property type="entry name" value="CoA-transferase_III_domain"/>
</dbReference>
<dbReference type="Proteomes" id="UP001595976">
    <property type="component" value="Unassembled WGS sequence"/>
</dbReference>
<dbReference type="InterPro" id="IPR044855">
    <property type="entry name" value="CoA-Trfase_III_dom3_sf"/>
</dbReference>
<dbReference type="InterPro" id="IPR023606">
    <property type="entry name" value="CoA-Trfase_III_dom_1_sf"/>
</dbReference>
<name>A0ABW0F336_9HYPH</name>
<sequence>MSQVRPYGGTRIIDLTRELGLYAARLFADLGAEVIRIEPPQGGPDRPVPAATGGSEQATATGVQFAFLNLNKKSIVIDRKTPSGRAVFEDLVASAQIVICEPGPDEPDLVAELIAVPGHRVVTVVSYFGTDGPYSGFTGSDLVVQALGGIAYLSGEPGRTPLALPARQSLFVTSLYTAAATAIALWDSERSGGSHVLDISAQECIAHSLQNAVQVYDLENRILARGGEGIRDATESAFTCKDGYVFLAAPLALSASWSGLLKWMEEEGFDGLARLREPDWADRPTRAQAPMRAEFRALFERFIADKTKAELGAEALRRKIVMAPVSRIADLHTDPQLVFRRYFQKVAMPGLGREVSFPGAPYRLSEPVWRIDRGAPALGEHDEDILGRASSKIAHR</sequence>
<dbReference type="GO" id="GO:0016740">
    <property type="term" value="F:transferase activity"/>
    <property type="evidence" value="ECO:0007669"/>
    <property type="project" value="UniProtKB-KW"/>
</dbReference>
<dbReference type="RefSeq" id="WP_260349326.1">
    <property type="nucleotide sequence ID" value="NZ_JAOAOS010000013.1"/>
</dbReference>
<proteinExistence type="predicted"/>